<feature type="region of interest" description="Disordered" evidence="1">
    <location>
        <begin position="89"/>
        <end position="114"/>
    </location>
</feature>
<dbReference type="AlphaFoldDB" id="A0A0C9YN46"/>
<dbReference type="Proteomes" id="UP000054018">
    <property type="component" value="Unassembled WGS sequence"/>
</dbReference>
<gene>
    <name evidence="2" type="ORF">PISMIDRAFT_19311</name>
</gene>
<sequence length="326" mass="37333">MANWSETYSDLLASYVGQYKDARGNSDLRSEILAEVKSKILQHPPSASVVLPKNLRVAIRREFLPELDPEDQDDEENIIKYILEVTDKRKEETDEGQDAREEKARPTKAGDYKKPFTAFTSGQRLFKDEMDNYDMERRDTKDPKTIGQRNKIIQQWWESLTDSKKAEAGRAAEKWNKLGAPKGTHDFYWRKNFPSMAREFIDVVHRTMGSHIVMFAAHEAPDSQVKMVVFETPPQDGKKTFSEASEPSKDWVLKGEQTLTDYLLTDPVEEDLNEEKKDAEITLDDDGNPKVPPWTGQKLKVQQNLARAIFQAAYGVFFTDMSVSSS</sequence>
<name>A0A0C9YN46_9AGAM</name>
<organism evidence="2 3">
    <name type="scientific">Pisolithus microcarpus 441</name>
    <dbReference type="NCBI Taxonomy" id="765257"/>
    <lineage>
        <taxon>Eukaryota</taxon>
        <taxon>Fungi</taxon>
        <taxon>Dikarya</taxon>
        <taxon>Basidiomycota</taxon>
        <taxon>Agaricomycotina</taxon>
        <taxon>Agaricomycetes</taxon>
        <taxon>Agaricomycetidae</taxon>
        <taxon>Boletales</taxon>
        <taxon>Sclerodermatineae</taxon>
        <taxon>Pisolithaceae</taxon>
        <taxon>Pisolithus</taxon>
    </lineage>
</organism>
<evidence type="ECO:0000256" key="1">
    <source>
        <dbReference type="SAM" id="MobiDB-lite"/>
    </source>
</evidence>
<proteinExistence type="predicted"/>
<dbReference type="HOGENOM" id="CLU_852891_0_0_1"/>
<dbReference type="EMBL" id="KN834170">
    <property type="protein sequence ID" value="KIK11697.1"/>
    <property type="molecule type" value="Genomic_DNA"/>
</dbReference>
<reference evidence="3" key="2">
    <citation type="submission" date="2015-01" db="EMBL/GenBank/DDBJ databases">
        <title>Evolutionary Origins and Diversification of the Mycorrhizal Mutualists.</title>
        <authorList>
            <consortium name="DOE Joint Genome Institute"/>
            <consortium name="Mycorrhizal Genomics Consortium"/>
            <person name="Kohler A."/>
            <person name="Kuo A."/>
            <person name="Nagy L.G."/>
            <person name="Floudas D."/>
            <person name="Copeland A."/>
            <person name="Barry K.W."/>
            <person name="Cichocki N."/>
            <person name="Veneault-Fourrey C."/>
            <person name="LaButti K."/>
            <person name="Lindquist E.A."/>
            <person name="Lipzen A."/>
            <person name="Lundell T."/>
            <person name="Morin E."/>
            <person name="Murat C."/>
            <person name="Riley R."/>
            <person name="Ohm R."/>
            <person name="Sun H."/>
            <person name="Tunlid A."/>
            <person name="Henrissat B."/>
            <person name="Grigoriev I.V."/>
            <person name="Hibbett D.S."/>
            <person name="Martin F."/>
        </authorList>
    </citation>
    <scope>NUCLEOTIDE SEQUENCE [LARGE SCALE GENOMIC DNA]</scope>
    <source>
        <strain evidence="3">441</strain>
    </source>
</reference>
<evidence type="ECO:0000313" key="3">
    <source>
        <dbReference type="Proteomes" id="UP000054018"/>
    </source>
</evidence>
<accession>A0A0C9YN46</accession>
<evidence type="ECO:0000313" key="2">
    <source>
        <dbReference type="EMBL" id="KIK11697.1"/>
    </source>
</evidence>
<protein>
    <submittedName>
        <fullName evidence="2">Uncharacterized protein</fullName>
    </submittedName>
</protein>
<reference evidence="2 3" key="1">
    <citation type="submission" date="2014-04" db="EMBL/GenBank/DDBJ databases">
        <authorList>
            <consortium name="DOE Joint Genome Institute"/>
            <person name="Kuo A."/>
            <person name="Kohler A."/>
            <person name="Costa M.D."/>
            <person name="Nagy L.G."/>
            <person name="Floudas D."/>
            <person name="Copeland A."/>
            <person name="Barry K.W."/>
            <person name="Cichocki N."/>
            <person name="Veneault-Fourrey C."/>
            <person name="LaButti K."/>
            <person name="Lindquist E.A."/>
            <person name="Lipzen A."/>
            <person name="Lundell T."/>
            <person name="Morin E."/>
            <person name="Murat C."/>
            <person name="Sun H."/>
            <person name="Tunlid A."/>
            <person name="Henrissat B."/>
            <person name="Grigoriev I.V."/>
            <person name="Hibbett D.S."/>
            <person name="Martin F."/>
            <person name="Nordberg H.P."/>
            <person name="Cantor M.N."/>
            <person name="Hua S.X."/>
        </authorList>
    </citation>
    <scope>NUCLEOTIDE SEQUENCE [LARGE SCALE GENOMIC DNA]</scope>
    <source>
        <strain evidence="2 3">441</strain>
    </source>
</reference>
<dbReference type="OrthoDB" id="2688797at2759"/>
<keyword evidence="3" id="KW-1185">Reference proteome</keyword>